<keyword evidence="1" id="KW-0812">Transmembrane</keyword>
<organism evidence="2 3">
    <name type="scientific">Thiobacillus sedimenti</name>
    <dbReference type="NCBI Taxonomy" id="3110231"/>
    <lineage>
        <taxon>Bacteria</taxon>
        <taxon>Pseudomonadati</taxon>
        <taxon>Pseudomonadota</taxon>
        <taxon>Betaproteobacteria</taxon>
        <taxon>Nitrosomonadales</taxon>
        <taxon>Thiobacillaceae</taxon>
        <taxon>Thiobacillus</taxon>
    </lineage>
</organism>
<reference evidence="2 3" key="1">
    <citation type="submission" date="2023-12" db="EMBL/GenBank/DDBJ databases">
        <title>Thiobacillus sedimentum sp. nov., a chemolithoautotrophic sulfur-oxidizing bacterium isolated from freshwater sediment.</title>
        <authorList>
            <person name="Luo J."/>
            <person name="Dai C."/>
        </authorList>
    </citation>
    <scope>NUCLEOTIDE SEQUENCE [LARGE SCALE GENOMIC DNA]</scope>
    <source>
        <strain evidence="2 3">SCUT-2</strain>
    </source>
</reference>
<dbReference type="Proteomes" id="UP001334732">
    <property type="component" value="Chromosome"/>
</dbReference>
<feature type="transmembrane region" description="Helical" evidence="1">
    <location>
        <begin position="34"/>
        <end position="56"/>
    </location>
</feature>
<keyword evidence="1" id="KW-1133">Transmembrane helix</keyword>
<accession>A0ABZ1CJW2</accession>
<protein>
    <submittedName>
        <fullName evidence="2">DUF2244 domain-containing protein</fullName>
    </submittedName>
</protein>
<dbReference type="RefSeq" id="WP_324780185.1">
    <property type="nucleotide sequence ID" value="NZ_CP141769.1"/>
</dbReference>
<keyword evidence="1" id="KW-0472">Membrane</keyword>
<dbReference type="InterPro" id="IPR019253">
    <property type="entry name" value="DUF2244_TM"/>
</dbReference>
<proteinExistence type="predicted"/>
<evidence type="ECO:0000313" key="3">
    <source>
        <dbReference type="Proteomes" id="UP001334732"/>
    </source>
</evidence>
<keyword evidence="3" id="KW-1185">Reference proteome</keyword>
<evidence type="ECO:0000313" key="2">
    <source>
        <dbReference type="EMBL" id="WRS39654.1"/>
    </source>
</evidence>
<sequence length="161" mass="18181">MDKVDSNGCEEGVSATFVFRSRPNQSLTRGEQRVVFWTLAMVCLGTASGFALLGYWPILPFAGLEIGLLAWAHEVLRTREGAYETITIEGDKVVLEWQAGTRADHREMNRRWARVTCECASPGRNCHLRLSSHGRDTEVGQYLSDEARLRLAATLRRKLRE</sequence>
<gene>
    <name evidence="2" type="ORF">VA613_01935</name>
</gene>
<name>A0ABZ1CJW2_9PROT</name>
<dbReference type="EMBL" id="CP141769">
    <property type="protein sequence ID" value="WRS39654.1"/>
    <property type="molecule type" value="Genomic_DNA"/>
</dbReference>
<dbReference type="Pfam" id="PF10003">
    <property type="entry name" value="DUF2244"/>
    <property type="match status" value="1"/>
</dbReference>
<evidence type="ECO:0000256" key="1">
    <source>
        <dbReference type="SAM" id="Phobius"/>
    </source>
</evidence>